<evidence type="ECO:0000256" key="2">
    <source>
        <dbReference type="ARBA" id="ARBA00023015"/>
    </source>
</evidence>
<dbReference type="Pfam" id="PF00126">
    <property type="entry name" value="HTH_1"/>
    <property type="match status" value="1"/>
</dbReference>
<dbReference type="Proteomes" id="UP000681356">
    <property type="component" value="Unassembled WGS sequence"/>
</dbReference>
<gene>
    <name evidence="6" type="ORF">KB874_08175</name>
</gene>
<evidence type="ECO:0000256" key="4">
    <source>
        <dbReference type="ARBA" id="ARBA00023163"/>
    </source>
</evidence>
<name>A0A8J8B6K6_9RHOB</name>
<keyword evidence="7" id="KW-1185">Reference proteome</keyword>
<dbReference type="PROSITE" id="PS50931">
    <property type="entry name" value="HTH_LYSR"/>
    <property type="match status" value="1"/>
</dbReference>
<dbReference type="EMBL" id="JAGTUU010000003">
    <property type="protein sequence ID" value="MBS0124111.1"/>
    <property type="molecule type" value="Genomic_DNA"/>
</dbReference>
<feature type="domain" description="HTH lysR-type" evidence="5">
    <location>
        <begin position="6"/>
        <end position="63"/>
    </location>
</feature>
<reference evidence="6" key="1">
    <citation type="submission" date="2021-04" db="EMBL/GenBank/DDBJ databases">
        <authorList>
            <person name="Yoon J."/>
        </authorList>
    </citation>
    <scope>NUCLEOTIDE SEQUENCE</scope>
    <source>
        <strain evidence="6">KMU-90</strain>
    </source>
</reference>
<dbReference type="InterPro" id="IPR000847">
    <property type="entry name" value="LysR_HTH_N"/>
</dbReference>
<evidence type="ECO:0000313" key="6">
    <source>
        <dbReference type="EMBL" id="MBS0124111.1"/>
    </source>
</evidence>
<keyword evidence="2" id="KW-0805">Transcription regulation</keyword>
<dbReference type="FunFam" id="1.10.10.10:FF:000001">
    <property type="entry name" value="LysR family transcriptional regulator"/>
    <property type="match status" value="1"/>
</dbReference>
<dbReference type="AlphaFoldDB" id="A0A8J8B6K6"/>
<dbReference type="InterPro" id="IPR050950">
    <property type="entry name" value="HTH-type_LysR_regulators"/>
</dbReference>
<sequence length="326" mass="35144">MSLPRLSLQVLDAFEQVARLGSMKRAAEAMGLSISSVSHHVARLEEALGVTLIDRSARPFALTPEGREAFRHLSAGLQHLRRATSETVVGGLLGARSLRVGIVEDFESGVAPELAVTLARRMPRAALSIRTILSHEAVGLLARGALDIAVAAEAADLPPDLPVAPLVRDPFVLAMPREVETTPEDLLRGRPALPFLRFNRDHLIGRQIEAQLTRNRIAPPDRYAFDSAHSIMAVIAGGAGWSILTPLGCLRASRYAAQVRLHRLPLAAFSRRISLLARPDFDPPVAEAIAMLLRQAIGRLVVAPVLADHPWLAPDFTILGPDGNPG</sequence>
<comment type="caution">
    <text evidence="6">The sequence shown here is derived from an EMBL/GenBank/DDBJ whole genome shotgun (WGS) entry which is preliminary data.</text>
</comment>
<dbReference type="SUPFAM" id="SSF53850">
    <property type="entry name" value="Periplasmic binding protein-like II"/>
    <property type="match status" value="1"/>
</dbReference>
<accession>A0A8J8B6K6</accession>
<protein>
    <submittedName>
        <fullName evidence="6">LysR family transcriptional regulator</fullName>
    </submittedName>
</protein>
<dbReference type="InterPro" id="IPR036388">
    <property type="entry name" value="WH-like_DNA-bd_sf"/>
</dbReference>
<evidence type="ECO:0000256" key="1">
    <source>
        <dbReference type="ARBA" id="ARBA00009437"/>
    </source>
</evidence>
<dbReference type="Gene3D" id="3.40.190.10">
    <property type="entry name" value="Periplasmic binding protein-like II"/>
    <property type="match status" value="2"/>
</dbReference>
<keyword evidence="4" id="KW-0804">Transcription</keyword>
<dbReference type="PANTHER" id="PTHR30419">
    <property type="entry name" value="HTH-TYPE TRANSCRIPTIONAL REGULATOR YBHD"/>
    <property type="match status" value="1"/>
</dbReference>
<dbReference type="RefSeq" id="WP_212536079.1">
    <property type="nucleotide sequence ID" value="NZ_JAGTUU010000003.1"/>
</dbReference>
<dbReference type="InterPro" id="IPR005119">
    <property type="entry name" value="LysR_subst-bd"/>
</dbReference>
<proteinExistence type="inferred from homology"/>
<dbReference type="GO" id="GO:0005829">
    <property type="term" value="C:cytosol"/>
    <property type="evidence" value="ECO:0007669"/>
    <property type="project" value="TreeGrafter"/>
</dbReference>
<evidence type="ECO:0000313" key="7">
    <source>
        <dbReference type="Proteomes" id="UP000681356"/>
    </source>
</evidence>
<dbReference type="GO" id="GO:0003700">
    <property type="term" value="F:DNA-binding transcription factor activity"/>
    <property type="evidence" value="ECO:0007669"/>
    <property type="project" value="InterPro"/>
</dbReference>
<keyword evidence="3" id="KW-0238">DNA-binding</keyword>
<organism evidence="6 7">
    <name type="scientific">Thetidibacter halocola</name>
    <dbReference type="NCBI Taxonomy" id="2827239"/>
    <lineage>
        <taxon>Bacteria</taxon>
        <taxon>Pseudomonadati</taxon>
        <taxon>Pseudomonadota</taxon>
        <taxon>Alphaproteobacteria</taxon>
        <taxon>Rhodobacterales</taxon>
        <taxon>Roseobacteraceae</taxon>
        <taxon>Thetidibacter</taxon>
    </lineage>
</organism>
<evidence type="ECO:0000256" key="3">
    <source>
        <dbReference type="ARBA" id="ARBA00023125"/>
    </source>
</evidence>
<evidence type="ECO:0000259" key="5">
    <source>
        <dbReference type="PROSITE" id="PS50931"/>
    </source>
</evidence>
<dbReference type="Pfam" id="PF03466">
    <property type="entry name" value="LysR_substrate"/>
    <property type="match status" value="1"/>
</dbReference>
<dbReference type="Gene3D" id="1.10.10.10">
    <property type="entry name" value="Winged helix-like DNA-binding domain superfamily/Winged helix DNA-binding domain"/>
    <property type="match status" value="1"/>
</dbReference>
<dbReference type="SUPFAM" id="SSF46785">
    <property type="entry name" value="Winged helix' DNA-binding domain"/>
    <property type="match status" value="1"/>
</dbReference>
<dbReference type="GO" id="GO:0003677">
    <property type="term" value="F:DNA binding"/>
    <property type="evidence" value="ECO:0007669"/>
    <property type="project" value="UniProtKB-KW"/>
</dbReference>
<dbReference type="InterPro" id="IPR036390">
    <property type="entry name" value="WH_DNA-bd_sf"/>
</dbReference>
<comment type="similarity">
    <text evidence="1">Belongs to the LysR transcriptional regulatory family.</text>
</comment>